<dbReference type="FunCoup" id="T1F8X9">
    <property type="interactions" value="1012"/>
</dbReference>
<dbReference type="HOGENOM" id="CLU_102333_0_0_1"/>
<dbReference type="OrthoDB" id="6255506at2759"/>
<organism evidence="2 3">
    <name type="scientific">Helobdella robusta</name>
    <name type="common">Californian leech</name>
    <dbReference type="NCBI Taxonomy" id="6412"/>
    <lineage>
        <taxon>Eukaryota</taxon>
        <taxon>Metazoa</taxon>
        <taxon>Spiralia</taxon>
        <taxon>Lophotrochozoa</taxon>
        <taxon>Annelida</taxon>
        <taxon>Clitellata</taxon>
        <taxon>Hirudinea</taxon>
        <taxon>Rhynchobdellida</taxon>
        <taxon>Glossiphoniidae</taxon>
        <taxon>Helobdella</taxon>
    </lineage>
</organism>
<reference evidence="2" key="3">
    <citation type="submission" date="2015-06" db="UniProtKB">
        <authorList>
            <consortium name="EnsemblMetazoa"/>
        </authorList>
    </citation>
    <scope>IDENTIFICATION</scope>
</reference>
<dbReference type="PANTHER" id="PTHR31196">
    <property type="entry name" value="RNA POLYMERASE II NUCLEAR LOCALIZATION PROTEIN SLC7A6OS-RELATED"/>
    <property type="match status" value="1"/>
</dbReference>
<evidence type="ECO:0000313" key="1">
    <source>
        <dbReference type="EMBL" id="ESO01132.1"/>
    </source>
</evidence>
<dbReference type="EMBL" id="KB096830">
    <property type="protein sequence ID" value="ESO01132.1"/>
    <property type="molecule type" value="Genomic_DNA"/>
</dbReference>
<reference evidence="3" key="1">
    <citation type="submission" date="2012-12" db="EMBL/GenBank/DDBJ databases">
        <authorList>
            <person name="Hellsten U."/>
            <person name="Grimwood J."/>
            <person name="Chapman J.A."/>
            <person name="Shapiro H."/>
            <person name="Aerts A."/>
            <person name="Otillar R.P."/>
            <person name="Terry A.Y."/>
            <person name="Boore J.L."/>
            <person name="Simakov O."/>
            <person name="Marletaz F."/>
            <person name="Cho S.-J."/>
            <person name="Edsinger-Gonzales E."/>
            <person name="Havlak P."/>
            <person name="Kuo D.-H."/>
            <person name="Larsson T."/>
            <person name="Lv J."/>
            <person name="Arendt D."/>
            <person name="Savage R."/>
            <person name="Osoegawa K."/>
            <person name="de Jong P."/>
            <person name="Lindberg D.R."/>
            <person name="Seaver E.C."/>
            <person name="Weisblat D.A."/>
            <person name="Putnam N.H."/>
            <person name="Grigoriev I.V."/>
            <person name="Rokhsar D.S."/>
        </authorList>
    </citation>
    <scope>NUCLEOTIDE SEQUENCE</scope>
</reference>
<dbReference type="InParanoid" id="T1F8X9"/>
<evidence type="ECO:0008006" key="4">
    <source>
        <dbReference type="Google" id="ProtNLM"/>
    </source>
</evidence>
<dbReference type="GO" id="GO:0032502">
    <property type="term" value="P:developmental process"/>
    <property type="evidence" value="ECO:0000318"/>
    <property type="project" value="GO_Central"/>
</dbReference>
<reference evidence="1 3" key="2">
    <citation type="journal article" date="2013" name="Nature">
        <title>Insights into bilaterian evolution from three spiralian genomes.</title>
        <authorList>
            <person name="Simakov O."/>
            <person name="Marletaz F."/>
            <person name="Cho S.J."/>
            <person name="Edsinger-Gonzales E."/>
            <person name="Havlak P."/>
            <person name="Hellsten U."/>
            <person name="Kuo D.H."/>
            <person name="Larsson T."/>
            <person name="Lv J."/>
            <person name="Arendt D."/>
            <person name="Savage R."/>
            <person name="Osoegawa K."/>
            <person name="de Jong P."/>
            <person name="Grimwood J."/>
            <person name="Chapman J.A."/>
            <person name="Shapiro H."/>
            <person name="Aerts A."/>
            <person name="Otillar R.P."/>
            <person name="Terry A.Y."/>
            <person name="Boore J.L."/>
            <person name="Grigoriev I.V."/>
            <person name="Lindberg D.R."/>
            <person name="Seaver E.C."/>
            <person name="Weisblat D.A."/>
            <person name="Putnam N.H."/>
            <person name="Rokhsar D.S."/>
        </authorList>
    </citation>
    <scope>NUCLEOTIDE SEQUENCE</scope>
</reference>
<keyword evidence="3" id="KW-1185">Reference proteome</keyword>
<dbReference type="AlphaFoldDB" id="T1F8X9"/>
<dbReference type="CTD" id="20205278"/>
<dbReference type="PANTHER" id="PTHR31196:SF2">
    <property type="entry name" value="RNA POLYMERASE II NUCLEAR LOCALIZATION PROTEIN SLC7A6OS-RELATED"/>
    <property type="match status" value="1"/>
</dbReference>
<dbReference type="RefSeq" id="XP_009020844.1">
    <property type="nucleotide sequence ID" value="XM_009022596.1"/>
</dbReference>
<evidence type="ECO:0000313" key="2">
    <source>
        <dbReference type="EnsemblMetazoa" id="HelroP175162"/>
    </source>
</evidence>
<sequence length="288" mass="33379">MAAIVRIKRRRDEDPVDSLVFVCKKAKLCEKVAAGDEEQQELLRIEDKFKFAGTVDDLDDQTNAKDDSVIRTVRSAIKKRKLENEQMKVSYQAAEPQQVRKPNKSLTKGYAIIGQKTADNLDSLGSSKKESVTEESKYFLFNLEKIEESSEAKKNEIKSSISCNDATLTREKVSNDKNYVYDIFYMNDYKFDFSLLQNIESVEAYRETYDFQYLEDADEEVYEDEDNEDDESNWRNDYPDENLCFYESDDDYNGSDYENDDLNCFGVNETDDMKAIVSHVSRRLSLGN</sequence>
<dbReference type="InterPro" id="IPR040218">
    <property type="entry name" value="SLC7A6OS"/>
</dbReference>
<evidence type="ECO:0000313" key="3">
    <source>
        <dbReference type="Proteomes" id="UP000015101"/>
    </source>
</evidence>
<gene>
    <name evidence="2" type="primary">20205278</name>
    <name evidence="1" type="ORF">HELRODRAFT_175162</name>
</gene>
<dbReference type="Proteomes" id="UP000015101">
    <property type="component" value="Unassembled WGS sequence"/>
</dbReference>
<dbReference type="STRING" id="6412.T1F8X9"/>
<name>T1F8X9_HELRO</name>
<proteinExistence type="predicted"/>
<dbReference type="KEGG" id="hro:HELRODRAFT_175162"/>
<accession>T1F8X9</accession>
<dbReference type="EnsemblMetazoa" id="HelroT175162">
    <property type="protein sequence ID" value="HelroP175162"/>
    <property type="gene ID" value="HelroG175162"/>
</dbReference>
<dbReference type="eggNOG" id="KOG4852">
    <property type="taxonomic scope" value="Eukaryota"/>
</dbReference>
<dbReference type="EMBL" id="AMQM01005157">
    <property type="status" value="NOT_ANNOTATED_CDS"/>
    <property type="molecule type" value="Genomic_DNA"/>
</dbReference>
<protein>
    <recommendedName>
        <fullName evidence="4">RNA polymerase II nuclear localization protein SLC7A6OS</fullName>
    </recommendedName>
</protein>
<dbReference type="OMA" id="DCYNDDE"/>
<dbReference type="GeneID" id="20205278"/>